<comment type="caution">
    <text evidence="2">The sequence shown here is derived from an EMBL/GenBank/DDBJ whole genome shotgun (WGS) entry which is preliminary data.</text>
</comment>
<dbReference type="Proteomes" id="UP001165122">
    <property type="component" value="Unassembled WGS sequence"/>
</dbReference>
<name>A0A9W6ZUM8_9STRA</name>
<proteinExistence type="predicted"/>
<evidence type="ECO:0000313" key="2">
    <source>
        <dbReference type="EMBL" id="GMH58696.1"/>
    </source>
</evidence>
<dbReference type="EMBL" id="BRXW01000480">
    <property type="protein sequence ID" value="GMH58696.1"/>
    <property type="molecule type" value="Genomic_DNA"/>
</dbReference>
<dbReference type="AlphaFoldDB" id="A0A9W6ZUM8"/>
<accession>A0A9W6ZUM8</accession>
<reference evidence="3" key="1">
    <citation type="journal article" date="2023" name="Commun. Biol.">
        <title>Genome analysis of Parmales, the sister group of diatoms, reveals the evolutionary specialization of diatoms from phago-mixotrophs to photoautotrophs.</title>
        <authorList>
            <person name="Ban H."/>
            <person name="Sato S."/>
            <person name="Yoshikawa S."/>
            <person name="Yamada K."/>
            <person name="Nakamura Y."/>
            <person name="Ichinomiya M."/>
            <person name="Sato N."/>
            <person name="Blanc-Mathieu R."/>
            <person name="Endo H."/>
            <person name="Kuwata A."/>
            <person name="Ogata H."/>
        </authorList>
    </citation>
    <scope>NUCLEOTIDE SEQUENCE [LARGE SCALE GENOMIC DNA]</scope>
    <source>
        <strain evidence="3">NIES 3700</strain>
    </source>
</reference>
<sequence>MDLEMGLRKSKSKNPTHQPDGRMADKCEESAKTFSTQQGKDFATGVAEKGLRGDVDATDGVNAESMGKLMSGGASGI</sequence>
<keyword evidence="3" id="KW-1185">Reference proteome</keyword>
<evidence type="ECO:0000256" key="1">
    <source>
        <dbReference type="SAM" id="MobiDB-lite"/>
    </source>
</evidence>
<evidence type="ECO:0000313" key="3">
    <source>
        <dbReference type="Proteomes" id="UP001165122"/>
    </source>
</evidence>
<gene>
    <name evidence="2" type="ORF">TrLO_g10932</name>
</gene>
<protein>
    <submittedName>
        <fullName evidence="2">Uncharacterized protein</fullName>
    </submittedName>
</protein>
<feature type="region of interest" description="Disordered" evidence="1">
    <location>
        <begin position="1"/>
        <end position="47"/>
    </location>
</feature>
<feature type="compositionally biased region" description="Basic and acidic residues" evidence="1">
    <location>
        <begin position="19"/>
        <end position="31"/>
    </location>
</feature>
<organism evidence="2 3">
    <name type="scientific">Triparma laevis f. longispina</name>
    <dbReference type="NCBI Taxonomy" id="1714387"/>
    <lineage>
        <taxon>Eukaryota</taxon>
        <taxon>Sar</taxon>
        <taxon>Stramenopiles</taxon>
        <taxon>Ochrophyta</taxon>
        <taxon>Bolidophyceae</taxon>
        <taxon>Parmales</taxon>
        <taxon>Triparmaceae</taxon>
        <taxon>Triparma</taxon>
    </lineage>
</organism>